<dbReference type="GO" id="GO:0003735">
    <property type="term" value="F:structural constituent of ribosome"/>
    <property type="evidence" value="ECO:0007669"/>
    <property type="project" value="InterPro"/>
</dbReference>
<organism evidence="1 2">
    <name type="scientific">Hanseniaspora guilliermondii</name>
    <dbReference type="NCBI Taxonomy" id="56406"/>
    <lineage>
        <taxon>Eukaryota</taxon>
        <taxon>Fungi</taxon>
        <taxon>Dikarya</taxon>
        <taxon>Ascomycota</taxon>
        <taxon>Saccharomycotina</taxon>
        <taxon>Saccharomycetes</taxon>
        <taxon>Saccharomycodales</taxon>
        <taxon>Saccharomycodaceae</taxon>
        <taxon>Hanseniaspora</taxon>
    </lineage>
</organism>
<dbReference type="OrthoDB" id="408933at2759"/>
<name>A0A1L0CPY7_9ASCO</name>
<dbReference type="Proteomes" id="UP000183365">
    <property type="component" value="Unassembled WGS sequence"/>
</dbReference>
<dbReference type="Pfam" id="PF09809">
    <property type="entry name" value="MRP-L27"/>
    <property type="match status" value="1"/>
</dbReference>
<reference evidence="2" key="1">
    <citation type="submission" date="2016-11" db="EMBL/GenBank/DDBJ databases">
        <authorList>
            <person name="Guldener U."/>
        </authorList>
    </citation>
    <scope>NUCLEOTIDE SEQUENCE [LARGE SCALE GENOMIC DNA]</scope>
</reference>
<dbReference type="GO" id="GO:0005762">
    <property type="term" value="C:mitochondrial large ribosomal subunit"/>
    <property type="evidence" value="ECO:0007669"/>
    <property type="project" value="InterPro"/>
</dbReference>
<dbReference type="EMBL" id="FQNF01000053">
    <property type="protein sequence ID" value="SGZ40529.1"/>
    <property type="molecule type" value="Genomic_DNA"/>
</dbReference>
<proteinExistence type="predicted"/>
<evidence type="ECO:0000313" key="2">
    <source>
        <dbReference type="Proteomes" id="UP000183365"/>
    </source>
</evidence>
<dbReference type="AlphaFoldDB" id="A0A1L0CPY7"/>
<evidence type="ECO:0000313" key="1">
    <source>
        <dbReference type="EMBL" id="SGZ40529.1"/>
    </source>
</evidence>
<dbReference type="InterPro" id="IPR019189">
    <property type="entry name" value="Ribosomal_mL41"/>
</dbReference>
<evidence type="ECO:0008006" key="3">
    <source>
        <dbReference type="Google" id="ProtNLM"/>
    </source>
</evidence>
<accession>A0A1L0CPY7</accession>
<gene>
    <name evidence="1" type="ORF">HGUI_02729</name>
</gene>
<dbReference type="VEuPathDB" id="FungiDB:HGUI_02729"/>
<sequence length="151" mass="17315">MLKQSQNLLAGYKLNYSGEMVWSIHKKSHKNYKLAPNSTKYLKNRFHKGTGSSGIGRVEPTSGRYKFINSKIRTYPKPTNYDESLKPLVDPTLNRIFEKWDTSKYPNGHLSGSYITNLVLENVENPDTDKNIKLSTIEEGVHKGRNIIEKK</sequence>
<keyword evidence="2" id="KW-1185">Reference proteome</keyword>
<protein>
    <recommendedName>
        <fullName evidence="3">54S ribosomal protein L27, mitochondrial</fullName>
    </recommendedName>
</protein>